<dbReference type="eggNOG" id="KOG1205">
    <property type="taxonomic scope" value="Eukaryota"/>
</dbReference>
<dbReference type="OrthoDB" id="1933717at2759"/>
<dbReference type="HOGENOM" id="CLU_010194_8_0_1"/>
<reference evidence="5" key="1">
    <citation type="journal article" date="2012" name="MBio">
        <title>Comparative genome analysis of Trichophyton rubrum and related dermatophytes reveals candidate genes involved in infection.</title>
        <authorList>
            <person name="Martinez D.A."/>
            <person name="Oliver B.G."/>
            <person name="Graeser Y."/>
            <person name="Goldberg J.M."/>
            <person name="Li W."/>
            <person name="Martinez-Rossi N.M."/>
            <person name="Monod M."/>
            <person name="Shelest E."/>
            <person name="Barton R.C."/>
            <person name="Birch E."/>
            <person name="Brakhage A.A."/>
            <person name="Chen Z."/>
            <person name="Gurr S.J."/>
            <person name="Heiman D."/>
            <person name="Heitman J."/>
            <person name="Kosti I."/>
            <person name="Rossi A."/>
            <person name="Saif S."/>
            <person name="Samalova M."/>
            <person name="Saunders C.W."/>
            <person name="Shea T."/>
            <person name="Summerbell R.C."/>
            <person name="Xu J."/>
            <person name="Young S."/>
            <person name="Zeng Q."/>
            <person name="Birren B.W."/>
            <person name="Cuomo C.A."/>
            <person name="White T.C."/>
        </authorList>
    </citation>
    <scope>NUCLEOTIDE SEQUENCE [LARGE SCALE GENOMIC DNA]</scope>
    <source>
        <strain evidence="5">ATCC MYA-4605 / CBS 113480</strain>
    </source>
</reference>
<proteinExistence type="inferred from homology"/>
<dbReference type="VEuPathDB" id="FungiDB:MCYG_08404"/>
<dbReference type="CDD" id="cd05233">
    <property type="entry name" value="SDR_c"/>
    <property type="match status" value="1"/>
</dbReference>
<dbReference type="GO" id="GO:0016616">
    <property type="term" value="F:oxidoreductase activity, acting on the CH-OH group of donors, NAD or NADP as acceptor"/>
    <property type="evidence" value="ECO:0007669"/>
    <property type="project" value="TreeGrafter"/>
</dbReference>
<comment type="similarity">
    <text evidence="1">Belongs to the short-chain dehydrogenases/reductases (SDR) family.</text>
</comment>
<evidence type="ECO:0000256" key="2">
    <source>
        <dbReference type="ARBA" id="ARBA00022857"/>
    </source>
</evidence>
<dbReference type="OMA" id="IHPGNVF"/>
<keyword evidence="2" id="KW-0521">NADP</keyword>
<dbReference type="PANTHER" id="PTHR42760">
    <property type="entry name" value="SHORT-CHAIN DEHYDROGENASES/REDUCTASES FAMILY MEMBER"/>
    <property type="match status" value="1"/>
</dbReference>
<accession>C5G0D2</accession>
<gene>
    <name evidence="4" type="ORF">MCYG_08404</name>
</gene>
<dbReference type="InterPro" id="IPR036291">
    <property type="entry name" value="NAD(P)-bd_dom_sf"/>
</dbReference>
<keyword evidence="3" id="KW-0560">Oxidoreductase</keyword>
<dbReference type="GeneID" id="9227501"/>
<dbReference type="Pfam" id="PF00106">
    <property type="entry name" value="adh_short"/>
    <property type="match status" value="1"/>
</dbReference>
<evidence type="ECO:0000256" key="1">
    <source>
        <dbReference type="ARBA" id="ARBA00006484"/>
    </source>
</evidence>
<dbReference type="Proteomes" id="UP000002035">
    <property type="component" value="Unassembled WGS sequence"/>
</dbReference>
<dbReference type="InterPro" id="IPR002347">
    <property type="entry name" value="SDR_fam"/>
</dbReference>
<evidence type="ECO:0000256" key="3">
    <source>
        <dbReference type="ARBA" id="ARBA00023002"/>
    </source>
</evidence>
<dbReference type="PANTHER" id="PTHR42760:SF37">
    <property type="entry name" value="CLAVALDEHYDE DEHYDROGENASE"/>
    <property type="match status" value="1"/>
</dbReference>
<dbReference type="STRING" id="554155.C5G0D2"/>
<dbReference type="PRINTS" id="PR00081">
    <property type="entry name" value="GDHRDH"/>
</dbReference>
<dbReference type="SUPFAM" id="SSF51735">
    <property type="entry name" value="NAD(P)-binding Rossmann-fold domains"/>
    <property type="match status" value="1"/>
</dbReference>
<sequence>MPPPVDVENPVEGPGDYNVTVEVHSDTYPAIDPTKRDFRGKVIFIAGGSRGLGRAAALSFAKAGASYIAVGARSDLTQVGLDIKAAALSAGRSEPEFLPLYLDVREQKSVEAAAAKVEEEFGFCDVVINYAGVASLPGKIADTDPTEWWEIFQVNLFGSYLISRSFLPLLAKGGDARYLILVSSVAAHFTLPGASPYQIAKLAVIRLAESVHAEYAEQCITCISIHPGNVFTDLVRGIFDKMPTEIKHVFTESHELSGDALTYLTSEERLWLGGRYVSLVWDMEELISNEEDIVEKEKLFFRLEY</sequence>
<protein>
    <submittedName>
        <fullName evidence="4">3-hydroxybutyrate dehydrogenase type 2</fullName>
    </submittedName>
</protein>
<dbReference type="RefSeq" id="XP_002843321.1">
    <property type="nucleotide sequence ID" value="XM_002843275.1"/>
</dbReference>
<name>C5G0D2_ARTOC</name>
<evidence type="ECO:0000313" key="4">
    <source>
        <dbReference type="EMBL" id="EEQ35585.1"/>
    </source>
</evidence>
<dbReference type="Gene3D" id="3.40.50.720">
    <property type="entry name" value="NAD(P)-binding Rossmann-like Domain"/>
    <property type="match status" value="1"/>
</dbReference>
<dbReference type="EMBL" id="DS995708">
    <property type="protein sequence ID" value="EEQ35585.1"/>
    <property type="molecule type" value="Genomic_DNA"/>
</dbReference>
<keyword evidence="5" id="KW-1185">Reference proteome</keyword>
<evidence type="ECO:0000313" key="5">
    <source>
        <dbReference type="Proteomes" id="UP000002035"/>
    </source>
</evidence>
<dbReference type="AlphaFoldDB" id="C5G0D2"/>
<organism evidence="4 5">
    <name type="scientific">Arthroderma otae (strain ATCC MYA-4605 / CBS 113480)</name>
    <name type="common">Microsporum canis</name>
    <dbReference type="NCBI Taxonomy" id="554155"/>
    <lineage>
        <taxon>Eukaryota</taxon>
        <taxon>Fungi</taxon>
        <taxon>Dikarya</taxon>
        <taxon>Ascomycota</taxon>
        <taxon>Pezizomycotina</taxon>
        <taxon>Eurotiomycetes</taxon>
        <taxon>Eurotiomycetidae</taxon>
        <taxon>Onygenales</taxon>
        <taxon>Arthrodermataceae</taxon>
        <taxon>Microsporum</taxon>
    </lineage>
</organism>